<dbReference type="EMBL" id="MGGI01000001">
    <property type="protein sequence ID" value="OGM27990.1"/>
    <property type="molecule type" value="Genomic_DNA"/>
</dbReference>
<dbReference type="AlphaFoldDB" id="A0A1F7YLB7"/>
<evidence type="ECO:0000313" key="2">
    <source>
        <dbReference type="Proteomes" id="UP000178851"/>
    </source>
</evidence>
<evidence type="ECO:0000313" key="1">
    <source>
        <dbReference type="EMBL" id="OGM27990.1"/>
    </source>
</evidence>
<reference evidence="1 2" key="1">
    <citation type="journal article" date="2016" name="Nat. Commun.">
        <title>Thousands of microbial genomes shed light on interconnected biogeochemical processes in an aquifer system.</title>
        <authorList>
            <person name="Anantharaman K."/>
            <person name="Brown C.T."/>
            <person name="Hug L.A."/>
            <person name="Sharon I."/>
            <person name="Castelle C.J."/>
            <person name="Probst A.J."/>
            <person name="Thomas B.C."/>
            <person name="Singh A."/>
            <person name="Wilkins M.J."/>
            <person name="Karaoz U."/>
            <person name="Brodie E.L."/>
            <person name="Williams K.H."/>
            <person name="Hubbard S.S."/>
            <person name="Banfield J.F."/>
        </authorList>
    </citation>
    <scope>NUCLEOTIDE SEQUENCE [LARGE SCALE GENOMIC DNA]</scope>
</reference>
<organism evidence="1 2">
    <name type="scientific">Candidatus Woesebacteria bacterium RIFCSPHIGHO2_01_FULL_39_28</name>
    <dbReference type="NCBI Taxonomy" id="1802496"/>
    <lineage>
        <taxon>Bacteria</taxon>
        <taxon>Candidatus Woeseibacteriota</taxon>
    </lineage>
</organism>
<comment type="caution">
    <text evidence="1">The sequence shown here is derived from an EMBL/GenBank/DDBJ whole genome shotgun (WGS) entry which is preliminary data.</text>
</comment>
<accession>A0A1F7YLB7</accession>
<dbReference type="Proteomes" id="UP000178851">
    <property type="component" value="Unassembled WGS sequence"/>
</dbReference>
<proteinExistence type="predicted"/>
<gene>
    <name evidence="1" type="ORF">A2627_00400</name>
</gene>
<sequence>MPKKGFYPLPGRSEGYYHEHEGDGAAFATKGRDNVIIEGDGTEYKILSANSIGSAPEVPRSTELFHVNALNHWVRRC</sequence>
<protein>
    <submittedName>
        <fullName evidence="1">Uncharacterized protein</fullName>
    </submittedName>
</protein>
<name>A0A1F7YLB7_9BACT</name>